<dbReference type="Pfam" id="PF13438">
    <property type="entry name" value="DUF4113"/>
    <property type="match status" value="1"/>
</dbReference>
<dbReference type="AlphaFoldDB" id="A0A2V1H129"/>
<proteinExistence type="inferred from homology"/>
<protein>
    <submittedName>
        <fullName evidence="7">DNA polymerase V subunit UmuC</fullName>
    </submittedName>
</protein>
<comment type="caution">
    <text evidence="7">The sequence shown here is derived from an EMBL/GenBank/DDBJ whole genome shotgun (WGS) entry which is preliminary data.</text>
</comment>
<dbReference type="CDD" id="cd01700">
    <property type="entry name" value="PolY_Pol_V_umuC"/>
    <property type="match status" value="1"/>
</dbReference>
<reference evidence="7 8" key="1">
    <citation type="submission" date="2018-04" db="EMBL/GenBank/DDBJ databases">
        <title>Thalassorhabdus spongiae gen. nov., sp. nov., isolated from a marine sponge in South-West Iceland.</title>
        <authorList>
            <person name="Knobloch S."/>
            <person name="Daussin A."/>
            <person name="Johannsson R."/>
            <person name="Marteinsson V.T."/>
        </authorList>
    </citation>
    <scope>NUCLEOTIDE SEQUENCE [LARGE SCALE GENOMIC DNA]</scope>
    <source>
        <strain evidence="7 8">Hp12</strain>
    </source>
</reference>
<evidence type="ECO:0000256" key="5">
    <source>
        <dbReference type="ARBA" id="ARBA00023236"/>
    </source>
</evidence>
<dbReference type="InterPro" id="IPR001126">
    <property type="entry name" value="UmuC"/>
</dbReference>
<dbReference type="Gene3D" id="3.40.1170.60">
    <property type="match status" value="1"/>
</dbReference>
<dbReference type="InterPro" id="IPR017961">
    <property type="entry name" value="DNA_pol_Y-fam_little_finger"/>
</dbReference>
<dbReference type="SUPFAM" id="SSF56672">
    <property type="entry name" value="DNA/RNA polymerases"/>
    <property type="match status" value="1"/>
</dbReference>
<evidence type="ECO:0000256" key="3">
    <source>
        <dbReference type="ARBA" id="ARBA00023199"/>
    </source>
</evidence>
<dbReference type="Pfam" id="PF11799">
    <property type="entry name" value="IMS_C"/>
    <property type="match status" value="1"/>
</dbReference>
<dbReference type="PROSITE" id="PS50173">
    <property type="entry name" value="UMUC"/>
    <property type="match status" value="1"/>
</dbReference>
<dbReference type="Proteomes" id="UP000244906">
    <property type="component" value="Unassembled WGS sequence"/>
</dbReference>
<evidence type="ECO:0000313" key="8">
    <source>
        <dbReference type="Proteomes" id="UP000244906"/>
    </source>
</evidence>
<evidence type="ECO:0000256" key="1">
    <source>
        <dbReference type="ARBA" id="ARBA00010945"/>
    </source>
</evidence>
<evidence type="ECO:0000259" key="6">
    <source>
        <dbReference type="PROSITE" id="PS50173"/>
    </source>
</evidence>
<evidence type="ECO:0000256" key="2">
    <source>
        <dbReference type="ARBA" id="ARBA00022763"/>
    </source>
</evidence>
<dbReference type="EMBL" id="QDDL01000004">
    <property type="protein sequence ID" value="PVZ69009.1"/>
    <property type="molecule type" value="Genomic_DNA"/>
</dbReference>
<comment type="similarity">
    <text evidence="1">Belongs to the DNA polymerase type-Y family.</text>
</comment>
<dbReference type="PANTHER" id="PTHR11076:SF34">
    <property type="entry name" value="PROTEIN UMUC"/>
    <property type="match status" value="1"/>
</dbReference>
<dbReference type="GO" id="GO:0042276">
    <property type="term" value="P:error-prone translesion synthesis"/>
    <property type="evidence" value="ECO:0007669"/>
    <property type="project" value="TreeGrafter"/>
</dbReference>
<dbReference type="GO" id="GO:0009432">
    <property type="term" value="P:SOS response"/>
    <property type="evidence" value="ECO:0007669"/>
    <property type="project" value="UniProtKB-KW"/>
</dbReference>
<sequence length="423" mass="48053">MTHCFALVDCNNFYASCERLFRPDLDKKPIVVLSNNDGCIIARSEEAKLLSISMGSPYFQIKNDLRQKKVAVFSSNYTLYGDISQRVQQILLSWGDAIECYSIDESFLYFNQPPADPYSLSRQIRQQLIKQLKMPVGVGFGSSKTLAKLANHIAKRHSQSGCASLLTQHQRNLWLPQLPIGEVWGIGHRLREKLQGYGFESVADLANADHLWIRKKFSVTLEKTVRELQGQACLEMEPQIESRKQIISSRSFCKRLTELADLQQAITQYTCRAAEKLRQQNSCCGEIGVHLTTGKNCDKPYTAAKSIRLNKPINDSRILSEHAQALIHELFAPGYQYQKASVWLSDIDPASKNQLQLLETSADYRMHNSQQLMKTLDEINQRFGRGSLKLAAESLQPKWAMKRDFCSPAYTTNWQQLPKANAN</sequence>
<dbReference type="GO" id="GO:0003887">
    <property type="term" value="F:DNA-directed DNA polymerase activity"/>
    <property type="evidence" value="ECO:0007669"/>
    <property type="project" value="TreeGrafter"/>
</dbReference>
<keyword evidence="8" id="KW-1185">Reference proteome</keyword>
<feature type="domain" description="UmuC" evidence="6">
    <location>
        <begin position="5"/>
        <end position="187"/>
    </location>
</feature>
<dbReference type="OrthoDB" id="9808813at2"/>
<dbReference type="Gene3D" id="3.30.70.270">
    <property type="match status" value="1"/>
</dbReference>
<dbReference type="PANTHER" id="PTHR11076">
    <property type="entry name" value="DNA REPAIR POLYMERASE UMUC / TRANSFERASE FAMILY MEMBER"/>
    <property type="match status" value="1"/>
</dbReference>
<keyword evidence="4" id="KW-0234">DNA repair</keyword>
<dbReference type="RefSeq" id="WP_116687391.1">
    <property type="nucleotide sequence ID" value="NZ_CAWNYD010000004.1"/>
</dbReference>
<organism evidence="7 8">
    <name type="scientific">Pelagibaculum spongiae</name>
    <dbReference type="NCBI Taxonomy" id="2080658"/>
    <lineage>
        <taxon>Bacteria</taxon>
        <taxon>Pseudomonadati</taxon>
        <taxon>Pseudomonadota</taxon>
        <taxon>Gammaproteobacteria</taxon>
        <taxon>Oceanospirillales</taxon>
        <taxon>Pelagibaculum</taxon>
    </lineage>
</organism>
<evidence type="ECO:0000313" key="7">
    <source>
        <dbReference type="EMBL" id="PVZ69009.1"/>
    </source>
</evidence>
<dbReference type="GO" id="GO:0005829">
    <property type="term" value="C:cytosol"/>
    <property type="evidence" value="ECO:0007669"/>
    <property type="project" value="TreeGrafter"/>
</dbReference>
<gene>
    <name evidence="7" type="ORF">DC094_12250</name>
</gene>
<dbReference type="GO" id="GO:0003684">
    <property type="term" value="F:damaged DNA binding"/>
    <property type="evidence" value="ECO:0007669"/>
    <property type="project" value="InterPro"/>
</dbReference>
<evidence type="ECO:0000256" key="4">
    <source>
        <dbReference type="ARBA" id="ARBA00023204"/>
    </source>
</evidence>
<accession>A0A2V1H129</accession>
<keyword evidence="2" id="KW-0227">DNA damage</keyword>
<keyword evidence="3" id="KW-0741">SOS mutagenesis</keyword>
<keyword evidence="5" id="KW-0742">SOS response</keyword>
<dbReference type="InterPro" id="IPR043502">
    <property type="entry name" value="DNA/RNA_pol_sf"/>
</dbReference>
<dbReference type="GO" id="GO:0006281">
    <property type="term" value="P:DNA repair"/>
    <property type="evidence" value="ECO:0007669"/>
    <property type="project" value="UniProtKB-KW"/>
</dbReference>
<dbReference type="InterPro" id="IPR050116">
    <property type="entry name" value="DNA_polymerase-Y"/>
</dbReference>
<dbReference type="Gene3D" id="1.10.150.20">
    <property type="entry name" value="5' to 3' exonuclease, C-terminal subdomain"/>
    <property type="match status" value="1"/>
</dbReference>
<dbReference type="Pfam" id="PF00817">
    <property type="entry name" value="IMS"/>
    <property type="match status" value="1"/>
</dbReference>
<dbReference type="InterPro" id="IPR025188">
    <property type="entry name" value="DUF4113"/>
</dbReference>
<name>A0A2V1H129_9GAMM</name>
<dbReference type="InterPro" id="IPR043128">
    <property type="entry name" value="Rev_trsase/Diguanyl_cyclase"/>
</dbReference>